<accession>A0A0D3HGN1</accession>
<evidence type="ECO:0000313" key="2">
    <source>
        <dbReference type="Proteomes" id="UP000026960"/>
    </source>
</evidence>
<dbReference type="Proteomes" id="UP000026960">
    <property type="component" value="Chromosome 10"/>
</dbReference>
<dbReference type="AlphaFoldDB" id="A0A0D3HGN1"/>
<reference evidence="1" key="1">
    <citation type="journal article" date="2009" name="Rice">
        <title>De Novo Next Generation Sequencing of Plant Genomes.</title>
        <authorList>
            <person name="Rounsley S."/>
            <person name="Marri P.R."/>
            <person name="Yu Y."/>
            <person name="He R."/>
            <person name="Sisneros N."/>
            <person name="Goicoechea J.L."/>
            <person name="Lee S.J."/>
            <person name="Angelova A."/>
            <person name="Kudrna D."/>
            <person name="Luo M."/>
            <person name="Affourtit J."/>
            <person name="Desany B."/>
            <person name="Knight J."/>
            <person name="Niazi F."/>
            <person name="Egholm M."/>
            <person name="Wing R.A."/>
        </authorList>
    </citation>
    <scope>NUCLEOTIDE SEQUENCE [LARGE SCALE GENOMIC DNA]</scope>
    <source>
        <strain evidence="1">cv. IRGC 105608</strain>
    </source>
</reference>
<protein>
    <submittedName>
        <fullName evidence="1">Uncharacterized protein</fullName>
    </submittedName>
</protein>
<sequence length="69" mass="8069">MDTHTSWNAEQRLYRCFMERSCTAWRCCEASNIFKTYATRIKGPPFKARQDLDYKQGNDFASLPSTPAR</sequence>
<dbReference type="EnsemblPlants" id="OBART10G18660.1">
    <property type="protein sequence ID" value="OBART10G18660.1"/>
    <property type="gene ID" value="OBART10G18660"/>
</dbReference>
<proteinExistence type="predicted"/>
<reference evidence="1" key="2">
    <citation type="submission" date="2015-03" db="UniProtKB">
        <authorList>
            <consortium name="EnsemblPlants"/>
        </authorList>
    </citation>
    <scope>IDENTIFICATION</scope>
</reference>
<name>A0A0D3HGN1_9ORYZ</name>
<organism evidence="1">
    <name type="scientific">Oryza barthii</name>
    <dbReference type="NCBI Taxonomy" id="65489"/>
    <lineage>
        <taxon>Eukaryota</taxon>
        <taxon>Viridiplantae</taxon>
        <taxon>Streptophyta</taxon>
        <taxon>Embryophyta</taxon>
        <taxon>Tracheophyta</taxon>
        <taxon>Spermatophyta</taxon>
        <taxon>Magnoliopsida</taxon>
        <taxon>Liliopsida</taxon>
        <taxon>Poales</taxon>
        <taxon>Poaceae</taxon>
        <taxon>BOP clade</taxon>
        <taxon>Oryzoideae</taxon>
        <taxon>Oryzeae</taxon>
        <taxon>Oryzinae</taxon>
        <taxon>Oryza</taxon>
    </lineage>
</organism>
<keyword evidence="2" id="KW-1185">Reference proteome</keyword>
<dbReference type="PaxDb" id="65489-OBART10G18660.1"/>
<dbReference type="HOGENOM" id="CLU_2779830_0_0_1"/>
<evidence type="ECO:0000313" key="1">
    <source>
        <dbReference type="EnsemblPlants" id="OBART10G18660.1"/>
    </source>
</evidence>
<dbReference type="Gramene" id="OBART10G18660.1">
    <property type="protein sequence ID" value="OBART10G18660.1"/>
    <property type="gene ID" value="OBART10G18660"/>
</dbReference>